<dbReference type="Gene3D" id="1.10.1040.10">
    <property type="entry name" value="N-(1-d-carboxylethyl)-l-norvaline Dehydrogenase, domain 2"/>
    <property type="match status" value="1"/>
</dbReference>
<dbReference type="SUPFAM" id="SSF48179">
    <property type="entry name" value="6-phosphogluconate dehydrogenase C-terminal domain-like"/>
    <property type="match status" value="1"/>
</dbReference>
<reference evidence="6 7" key="1">
    <citation type="journal article" date="2018" name="Microbiome">
        <title>Fine metagenomic profile of the Mediterranean stratified and mixed water columns revealed by assembly and recruitment.</title>
        <authorList>
            <person name="Haro-Moreno J.M."/>
            <person name="Lopez-Perez M."/>
            <person name="De La Torre J.R."/>
            <person name="Picazo A."/>
            <person name="Camacho A."/>
            <person name="Rodriguez-Valera F."/>
        </authorList>
    </citation>
    <scope>NUCLEOTIDE SEQUENCE [LARGE SCALE GENOMIC DNA]</scope>
    <source>
        <strain evidence="6">MED-G57</strain>
    </source>
</reference>
<protein>
    <submittedName>
        <fullName evidence="6">NAD(P)-dependent oxidoreductase</fullName>
    </submittedName>
</protein>
<feature type="active site" evidence="3">
    <location>
        <position position="173"/>
    </location>
</feature>
<feature type="domain" description="3-hydroxyisobutyrate dehydrogenase-like NAD-binding" evidence="5">
    <location>
        <begin position="167"/>
        <end position="285"/>
    </location>
</feature>
<dbReference type="GO" id="GO:0050661">
    <property type="term" value="F:NADP binding"/>
    <property type="evidence" value="ECO:0007669"/>
    <property type="project" value="InterPro"/>
</dbReference>
<dbReference type="PIRSF" id="PIRSF000103">
    <property type="entry name" value="HIBADH"/>
    <property type="match status" value="1"/>
</dbReference>
<gene>
    <name evidence="6" type="ORF">DBW71_03475</name>
</gene>
<dbReference type="GO" id="GO:0051287">
    <property type="term" value="F:NAD binding"/>
    <property type="evidence" value="ECO:0007669"/>
    <property type="project" value="InterPro"/>
</dbReference>
<dbReference type="InterPro" id="IPR006115">
    <property type="entry name" value="6PGDH_NADP-bd"/>
</dbReference>
<dbReference type="InterPro" id="IPR013328">
    <property type="entry name" value="6PGD_dom2"/>
</dbReference>
<feature type="domain" description="6-phosphogluconate dehydrogenase NADP-binding" evidence="4">
    <location>
        <begin position="4"/>
        <end position="164"/>
    </location>
</feature>
<keyword evidence="1" id="KW-0560">Oxidoreductase</keyword>
<evidence type="ECO:0000256" key="2">
    <source>
        <dbReference type="ARBA" id="ARBA00023027"/>
    </source>
</evidence>
<evidence type="ECO:0000256" key="3">
    <source>
        <dbReference type="PIRSR" id="PIRSR000103-1"/>
    </source>
</evidence>
<dbReference type="PANTHER" id="PTHR43060">
    <property type="entry name" value="3-HYDROXYISOBUTYRATE DEHYDROGENASE-LIKE 1, MITOCHONDRIAL-RELATED"/>
    <property type="match status" value="1"/>
</dbReference>
<keyword evidence="2" id="KW-0520">NAD</keyword>
<dbReference type="EMBL" id="QOQD01000006">
    <property type="protein sequence ID" value="RCL73550.1"/>
    <property type="molecule type" value="Genomic_DNA"/>
</dbReference>
<accession>A0A368DNZ5</accession>
<organism evidence="6 7">
    <name type="scientific">PS1 clade bacterium</name>
    <dbReference type="NCBI Taxonomy" id="2175152"/>
    <lineage>
        <taxon>Bacteria</taxon>
        <taxon>Pseudomonadati</taxon>
        <taxon>Pseudomonadota</taxon>
        <taxon>Alphaproteobacteria</taxon>
        <taxon>PS1 clade</taxon>
    </lineage>
</organism>
<sequence>MAKKIGIVGMGLMGQAFISNMKKSQFIIQGFDVDPKRMDDLRAHGGTAVNTPADAAKDVDCVIMSLPNSSIAREAAIGPNGISEGANSKNLYVCDTTTSRPEDSISLSAELEKKGIKFLDSAVSGTSVMAQAGDLIIISGGKKEDFDACQSYFSGFSRAAYYMGPVGSGARTKLVINLILAGNRLALAEGLVLGDKAGLEQNNLLEVLKDSAASSKTMIDKGPKMINADYSKQGQIKTSLKDNRLMLEQGQILGSPMLVTSAISQCYQAAFEKGYSEKDTVSFYEILRGMAGLKEREGIDDVPFGK</sequence>
<dbReference type="InterPro" id="IPR015815">
    <property type="entry name" value="HIBADH-related"/>
</dbReference>
<dbReference type="InterPro" id="IPR036291">
    <property type="entry name" value="NAD(P)-bd_dom_sf"/>
</dbReference>
<name>A0A368DNZ5_9PROT</name>
<proteinExistence type="predicted"/>
<dbReference type="SUPFAM" id="SSF51735">
    <property type="entry name" value="NAD(P)-binding Rossmann-fold domains"/>
    <property type="match status" value="1"/>
</dbReference>
<dbReference type="GO" id="GO:0016491">
    <property type="term" value="F:oxidoreductase activity"/>
    <property type="evidence" value="ECO:0007669"/>
    <property type="project" value="UniProtKB-KW"/>
</dbReference>
<dbReference type="Proteomes" id="UP000253570">
    <property type="component" value="Unassembled WGS sequence"/>
</dbReference>
<evidence type="ECO:0000313" key="6">
    <source>
        <dbReference type="EMBL" id="RCL73550.1"/>
    </source>
</evidence>
<dbReference type="PANTHER" id="PTHR43060:SF15">
    <property type="entry name" value="3-HYDROXYISOBUTYRATE DEHYDROGENASE-LIKE 1, MITOCHONDRIAL-RELATED"/>
    <property type="match status" value="1"/>
</dbReference>
<evidence type="ECO:0000259" key="5">
    <source>
        <dbReference type="Pfam" id="PF14833"/>
    </source>
</evidence>
<dbReference type="Pfam" id="PF14833">
    <property type="entry name" value="NAD_binding_11"/>
    <property type="match status" value="1"/>
</dbReference>
<dbReference type="InterPro" id="IPR008927">
    <property type="entry name" value="6-PGluconate_DH-like_C_sf"/>
</dbReference>
<dbReference type="Pfam" id="PF03446">
    <property type="entry name" value="NAD_binding_2"/>
    <property type="match status" value="1"/>
</dbReference>
<dbReference type="Gene3D" id="3.40.50.720">
    <property type="entry name" value="NAD(P)-binding Rossmann-like Domain"/>
    <property type="match status" value="1"/>
</dbReference>
<evidence type="ECO:0000259" key="4">
    <source>
        <dbReference type="Pfam" id="PF03446"/>
    </source>
</evidence>
<dbReference type="InterPro" id="IPR029154">
    <property type="entry name" value="HIBADH-like_NADP-bd"/>
</dbReference>
<evidence type="ECO:0000256" key="1">
    <source>
        <dbReference type="ARBA" id="ARBA00023002"/>
    </source>
</evidence>
<comment type="caution">
    <text evidence="6">The sequence shown here is derived from an EMBL/GenBank/DDBJ whole genome shotgun (WGS) entry which is preliminary data.</text>
</comment>
<dbReference type="AlphaFoldDB" id="A0A368DNZ5"/>
<evidence type="ECO:0000313" key="7">
    <source>
        <dbReference type="Proteomes" id="UP000253570"/>
    </source>
</evidence>